<feature type="compositionally biased region" description="Low complexity" evidence="1">
    <location>
        <begin position="42"/>
        <end position="52"/>
    </location>
</feature>
<evidence type="ECO:0000313" key="3">
    <source>
        <dbReference type="EMBL" id="AKM32714.2"/>
    </source>
</evidence>
<feature type="signal peptide" evidence="2">
    <location>
        <begin position="1"/>
        <end position="29"/>
    </location>
</feature>
<keyword evidence="2" id="KW-0732">Signal</keyword>
<name>A0A0H3WWZ4_9BURK</name>
<accession>A0A0H3WWZ4</accession>
<keyword evidence="4" id="KW-1185">Reference proteome</keyword>
<feature type="chain" id="PRO_5007972306" evidence="2">
    <location>
        <begin position="30"/>
        <end position="173"/>
    </location>
</feature>
<reference evidence="3" key="1">
    <citation type="submission" date="2016-06" db="EMBL/GenBank/DDBJ databases">
        <title>Complete Genome Sequence of Pandoraea faecigallinarum DSM-23572.</title>
        <authorList>
            <person name="Yong D."/>
            <person name="Ee R."/>
            <person name="Lim Y.-L."/>
            <person name="Yin W.-F."/>
            <person name="Chan K.-G."/>
        </authorList>
    </citation>
    <scope>NUCLEOTIDE SEQUENCE</scope>
    <source>
        <strain evidence="3">DSM 23572</strain>
    </source>
</reference>
<dbReference type="AlphaFoldDB" id="A0A0H3WWZ4"/>
<protein>
    <submittedName>
        <fullName evidence="3">Uncharacterized protein</fullName>
    </submittedName>
</protein>
<proteinExistence type="predicted"/>
<sequence length="173" mass="17719">MIKLSMRRIVSGFALALALATTGAASVRAAAATTDPLPPAQPQNAATAVPAADTPPPGMGPHACGPGLRGPMGPTGPIAPMAPGGAPGPGFAAARTIDEIAHLYRVGGHPEQVLPFYRETLSQTRDPMLRHHLRDAIAREALKPADTAAAIATLRAQLSEDLAALPPPETGRR</sequence>
<dbReference type="EMBL" id="CP011807">
    <property type="protein sequence ID" value="AKM32714.2"/>
    <property type="molecule type" value="Genomic_DNA"/>
</dbReference>
<dbReference type="KEGG" id="pfg:AB870_09925"/>
<dbReference type="OrthoDB" id="9115021at2"/>
<evidence type="ECO:0000256" key="2">
    <source>
        <dbReference type="SAM" id="SignalP"/>
    </source>
</evidence>
<evidence type="ECO:0000256" key="1">
    <source>
        <dbReference type="SAM" id="MobiDB-lite"/>
    </source>
</evidence>
<feature type="region of interest" description="Disordered" evidence="1">
    <location>
        <begin position="34"/>
        <end position="54"/>
    </location>
</feature>
<organism evidence="3 4">
    <name type="scientific">Pandoraea faecigallinarum</name>
    <dbReference type="NCBI Taxonomy" id="656179"/>
    <lineage>
        <taxon>Bacteria</taxon>
        <taxon>Pseudomonadati</taxon>
        <taxon>Pseudomonadota</taxon>
        <taxon>Betaproteobacteria</taxon>
        <taxon>Burkholderiales</taxon>
        <taxon>Burkholderiaceae</taxon>
        <taxon>Pandoraea</taxon>
    </lineage>
</organism>
<evidence type="ECO:0000313" key="4">
    <source>
        <dbReference type="Proteomes" id="UP000035651"/>
    </source>
</evidence>
<dbReference type="RefSeq" id="WP_053059474.1">
    <property type="nucleotide sequence ID" value="NZ_CP011807.3"/>
</dbReference>
<dbReference type="Proteomes" id="UP000035651">
    <property type="component" value="Chromosome"/>
</dbReference>
<gene>
    <name evidence="3" type="ORF">AB870_09925</name>
</gene>